<accession>A0ACC2NJ28</accession>
<dbReference type="EMBL" id="CM056743">
    <property type="protein sequence ID" value="KAJ8670903.1"/>
    <property type="molecule type" value="Genomic_DNA"/>
</dbReference>
<reference evidence="1" key="1">
    <citation type="submission" date="2023-04" db="EMBL/GenBank/DDBJ databases">
        <title>A chromosome-level genome assembly of the parasitoid wasp Eretmocerus hayati.</title>
        <authorList>
            <person name="Zhong Y."/>
            <person name="Liu S."/>
            <person name="Liu Y."/>
        </authorList>
    </citation>
    <scope>NUCLEOTIDE SEQUENCE</scope>
    <source>
        <strain evidence="1">ZJU_SS_LIU_2023</strain>
    </source>
</reference>
<proteinExistence type="predicted"/>
<evidence type="ECO:0000313" key="1">
    <source>
        <dbReference type="EMBL" id="KAJ8670903.1"/>
    </source>
</evidence>
<evidence type="ECO:0000313" key="2">
    <source>
        <dbReference type="Proteomes" id="UP001239111"/>
    </source>
</evidence>
<sequence>MYFDDLGIVKKTGHMYNGIKGVPELMRLITLHIIHGYLPEYMHAICLGTGKGLFEAWFSRKNRGKPFHLGNKKAEIDAGSKKVKPTSEITRLLQNCDEDLNASEINNFPVYYSLPVLKGLLLDISALIFTCVQSQRLYER</sequence>
<dbReference type="Proteomes" id="UP001239111">
    <property type="component" value="Chromosome 3"/>
</dbReference>
<protein>
    <submittedName>
        <fullName evidence="1">Uncharacterized protein</fullName>
    </submittedName>
</protein>
<comment type="caution">
    <text evidence="1">The sequence shown here is derived from an EMBL/GenBank/DDBJ whole genome shotgun (WGS) entry which is preliminary data.</text>
</comment>
<keyword evidence="2" id="KW-1185">Reference proteome</keyword>
<organism evidence="1 2">
    <name type="scientific">Eretmocerus hayati</name>
    <dbReference type="NCBI Taxonomy" id="131215"/>
    <lineage>
        <taxon>Eukaryota</taxon>
        <taxon>Metazoa</taxon>
        <taxon>Ecdysozoa</taxon>
        <taxon>Arthropoda</taxon>
        <taxon>Hexapoda</taxon>
        <taxon>Insecta</taxon>
        <taxon>Pterygota</taxon>
        <taxon>Neoptera</taxon>
        <taxon>Endopterygota</taxon>
        <taxon>Hymenoptera</taxon>
        <taxon>Apocrita</taxon>
        <taxon>Proctotrupomorpha</taxon>
        <taxon>Chalcidoidea</taxon>
        <taxon>Aphelinidae</taxon>
        <taxon>Aphelininae</taxon>
        <taxon>Eretmocerus</taxon>
    </lineage>
</organism>
<name>A0ACC2NJ28_9HYME</name>
<gene>
    <name evidence="1" type="ORF">QAD02_002162</name>
</gene>